<evidence type="ECO:0000256" key="1">
    <source>
        <dbReference type="SAM" id="MobiDB-lite"/>
    </source>
</evidence>
<gene>
    <name evidence="2" type="ORF">ACJ72_08478</name>
</gene>
<evidence type="ECO:0000313" key="2">
    <source>
        <dbReference type="EMBL" id="OAX77226.1"/>
    </source>
</evidence>
<feature type="region of interest" description="Disordered" evidence="1">
    <location>
        <begin position="90"/>
        <end position="115"/>
    </location>
</feature>
<dbReference type="AlphaFoldDB" id="A0A1B7NKL8"/>
<dbReference type="EMBL" id="LGUA01003009">
    <property type="protein sequence ID" value="OAX77226.1"/>
    <property type="molecule type" value="Genomic_DNA"/>
</dbReference>
<sequence length="155" mass="17696">MSIILIHPPVQLPYKSSSEQEWRRARAALDKDSFTMISNIPAFSNFSKSNYRESIVSNFKKRSTIYALVALSLLNVFLLTNTLYRTGNPVQKHSNRPAPVYPTIRPHGDGKTNETGLIKPENIVISGFVFYGRRDRVEAMRCYVEVNMIPFSRAK</sequence>
<dbReference type="Proteomes" id="UP000091918">
    <property type="component" value="Unassembled WGS sequence"/>
</dbReference>
<accession>A0A1B7NKL8</accession>
<name>A0A1B7NKL8_9EURO</name>
<protein>
    <submittedName>
        <fullName evidence="2">Uncharacterized protein</fullName>
    </submittedName>
</protein>
<comment type="caution">
    <text evidence="2">The sequence shown here is derived from an EMBL/GenBank/DDBJ whole genome shotgun (WGS) entry which is preliminary data.</text>
</comment>
<reference evidence="2 3" key="1">
    <citation type="submission" date="2015-07" db="EMBL/GenBank/DDBJ databases">
        <title>Emmonsia species relationships and genome sequence.</title>
        <authorList>
            <person name="Cuomo C.A."/>
            <person name="Schwartz I.S."/>
            <person name="Kenyon C."/>
            <person name="de Hoog G.S."/>
            <person name="Govender N.P."/>
            <person name="Botha A."/>
            <person name="Moreno L."/>
            <person name="de Vries M."/>
            <person name="Munoz J.F."/>
            <person name="Stielow J.B."/>
        </authorList>
    </citation>
    <scope>NUCLEOTIDE SEQUENCE [LARGE SCALE GENOMIC DNA]</scope>
    <source>
        <strain evidence="2 3">CBS 136260</strain>
    </source>
</reference>
<evidence type="ECO:0000313" key="3">
    <source>
        <dbReference type="Proteomes" id="UP000091918"/>
    </source>
</evidence>
<proteinExistence type="predicted"/>
<organism evidence="2 3">
    <name type="scientific">Emergomyces africanus</name>
    <dbReference type="NCBI Taxonomy" id="1955775"/>
    <lineage>
        <taxon>Eukaryota</taxon>
        <taxon>Fungi</taxon>
        <taxon>Dikarya</taxon>
        <taxon>Ascomycota</taxon>
        <taxon>Pezizomycotina</taxon>
        <taxon>Eurotiomycetes</taxon>
        <taxon>Eurotiomycetidae</taxon>
        <taxon>Onygenales</taxon>
        <taxon>Ajellomycetaceae</taxon>
        <taxon>Emergomyces</taxon>
    </lineage>
</organism>
<keyword evidence="3" id="KW-1185">Reference proteome</keyword>